<comment type="caution">
    <text evidence="1">The sequence shown here is derived from an EMBL/GenBank/DDBJ whole genome shotgun (WGS) entry which is preliminary data.</text>
</comment>
<dbReference type="Proteomes" id="UP000654075">
    <property type="component" value="Unassembled WGS sequence"/>
</dbReference>
<sequence>MAPPHQRCPHPRHSRHRAAFTAVTVFAALRYGVGVSHSFVQLPLDRAQDLYRKGAVTSWLGSATVAATGALWFGPGLPANAEITKRMKLVPLPKAYRDALVAAASALKEALLAEEAAGDSFMAPEAEASLAKKEAEAGRLLRAYGENYISERKGLKADDPLRENPVFYFMAQAMEGFNTAVQSDKVPSARGVLIPKLQQILDLVDQAGLA</sequence>
<proteinExistence type="predicted"/>
<gene>
    <name evidence="1" type="ORF">PGLA1383_LOCUS35736</name>
</gene>
<name>A0A813G0G3_POLGL</name>
<dbReference type="EMBL" id="CAJNNV010026397">
    <property type="protein sequence ID" value="CAE8618083.1"/>
    <property type="molecule type" value="Genomic_DNA"/>
</dbReference>
<organism evidence="1 2">
    <name type="scientific">Polarella glacialis</name>
    <name type="common">Dinoflagellate</name>
    <dbReference type="NCBI Taxonomy" id="89957"/>
    <lineage>
        <taxon>Eukaryota</taxon>
        <taxon>Sar</taxon>
        <taxon>Alveolata</taxon>
        <taxon>Dinophyceae</taxon>
        <taxon>Suessiales</taxon>
        <taxon>Suessiaceae</taxon>
        <taxon>Polarella</taxon>
    </lineage>
</organism>
<reference evidence="1" key="1">
    <citation type="submission" date="2021-02" db="EMBL/GenBank/DDBJ databases">
        <authorList>
            <person name="Dougan E. K."/>
            <person name="Rhodes N."/>
            <person name="Thang M."/>
            <person name="Chan C."/>
        </authorList>
    </citation>
    <scope>NUCLEOTIDE SEQUENCE</scope>
</reference>
<dbReference type="OrthoDB" id="421874at2759"/>
<accession>A0A813G0G3</accession>
<evidence type="ECO:0000313" key="2">
    <source>
        <dbReference type="Proteomes" id="UP000654075"/>
    </source>
</evidence>
<evidence type="ECO:0000313" key="1">
    <source>
        <dbReference type="EMBL" id="CAE8618083.1"/>
    </source>
</evidence>
<protein>
    <submittedName>
        <fullName evidence="1">Uncharacterized protein</fullName>
    </submittedName>
</protein>
<dbReference type="AlphaFoldDB" id="A0A813G0G3"/>
<keyword evidence="2" id="KW-1185">Reference proteome</keyword>